<feature type="transmembrane region" description="Helical" evidence="6">
    <location>
        <begin position="100"/>
        <end position="121"/>
    </location>
</feature>
<evidence type="ECO:0000256" key="3">
    <source>
        <dbReference type="ARBA" id="ARBA00022692"/>
    </source>
</evidence>
<comment type="caution">
    <text evidence="8">The sequence shown here is derived from an EMBL/GenBank/DDBJ whole genome shotgun (WGS) entry which is preliminary data.</text>
</comment>
<evidence type="ECO:0000256" key="1">
    <source>
        <dbReference type="ARBA" id="ARBA00004651"/>
    </source>
</evidence>
<dbReference type="Proteomes" id="UP000023268">
    <property type="component" value="Unassembled WGS sequence"/>
</dbReference>
<dbReference type="InterPro" id="IPR000620">
    <property type="entry name" value="EamA_dom"/>
</dbReference>
<feature type="transmembrane region" description="Helical" evidence="6">
    <location>
        <begin position="285"/>
        <end position="302"/>
    </location>
</feature>
<feature type="transmembrane region" description="Helical" evidence="6">
    <location>
        <begin position="33"/>
        <end position="54"/>
    </location>
</feature>
<dbReference type="EMBL" id="JEMG01000001">
    <property type="protein sequence ID" value="EYC49952.1"/>
    <property type="molecule type" value="Genomic_DNA"/>
</dbReference>
<dbReference type="InterPro" id="IPR037185">
    <property type="entry name" value="EmrE-like"/>
</dbReference>
<dbReference type="GO" id="GO:0005886">
    <property type="term" value="C:plasma membrane"/>
    <property type="evidence" value="ECO:0007669"/>
    <property type="project" value="UniProtKB-SubCell"/>
</dbReference>
<feature type="transmembrane region" description="Helical" evidence="6">
    <location>
        <begin position="75"/>
        <end position="94"/>
    </location>
</feature>
<evidence type="ECO:0000256" key="6">
    <source>
        <dbReference type="SAM" id="Phobius"/>
    </source>
</evidence>
<proteinExistence type="predicted"/>
<dbReference type="OrthoDB" id="8586862at2"/>
<keyword evidence="3 6" id="KW-0812">Transmembrane</keyword>
<keyword evidence="4 6" id="KW-1133">Transmembrane helix</keyword>
<accession>A0A016XEF4</accession>
<evidence type="ECO:0000259" key="7">
    <source>
        <dbReference type="Pfam" id="PF00892"/>
    </source>
</evidence>
<reference evidence="8 9" key="1">
    <citation type="submission" date="2014-02" db="EMBL/GenBank/DDBJ databases">
        <title>Draft Genome of Hylemonella gracilis isolated from the Niagara River.</title>
        <authorList>
            <person name="Pawlowski D.R."/>
            <person name="Koudelka G.B."/>
        </authorList>
    </citation>
    <scope>NUCLEOTIDE SEQUENCE [LARGE SCALE GENOMIC DNA]</scope>
    <source>
        <strain evidence="8 9">Niagara R</strain>
    </source>
</reference>
<evidence type="ECO:0000256" key="5">
    <source>
        <dbReference type="ARBA" id="ARBA00023136"/>
    </source>
</evidence>
<dbReference type="RefSeq" id="WP_035604194.1">
    <property type="nucleotide sequence ID" value="NZ_JEMG01000001.1"/>
</dbReference>
<feature type="transmembrane region" description="Helical" evidence="6">
    <location>
        <begin position="259"/>
        <end position="279"/>
    </location>
</feature>
<feature type="transmembrane region" description="Helical" evidence="6">
    <location>
        <begin position="165"/>
        <end position="184"/>
    </location>
</feature>
<dbReference type="SUPFAM" id="SSF103481">
    <property type="entry name" value="Multidrug resistance efflux transporter EmrE"/>
    <property type="match status" value="2"/>
</dbReference>
<dbReference type="AlphaFoldDB" id="A0A016XEF4"/>
<protein>
    <submittedName>
        <fullName evidence="8">Membrane protein</fullName>
    </submittedName>
</protein>
<comment type="subcellular location">
    <subcellularLocation>
        <location evidence="1">Cell membrane</location>
        <topology evidence="1">Multi-pass membrane protein</topology>
    </subcellularLocation>
</comment>
<feature type="domain" description="EamA" evidence="7">
    <location>
        <begin position="11"/>
        <end position="144"/>
    </location>
</feature>
<evidence type="ECO:0000256" key="2">
    <source>
        <dbReference type="ARBA" id="ARBA00022475"/>
    </source>
</evidence>
<dbReference type="STRING" id="1458275.AZ34_01900"/>
<organism evidence="8 9">
    <name type="scientific">Hylemonella gracilis str. Niagara R</name>
    <dbReference type="NCBI Taxonomy" id="1458275"/>
    <lineage>
        <taxon>Bacteria</taxon>
        <taxon>Pseudomonadati</taxon>
        <taxon>Pseudomonadota</taxon>
        <taxon>Betaproteobacteria</taxon>
        <taxon>Burkholderiales</taxon>
        <taxon>Comamonadaceae</taxon>
        <taxon>Hylemonella</taxon>
    </lineage>
</organism>
<dbReference type="PANTHER" id="PTHR32322">
    <property type="entry name" value="INNER MEMBRANE TRANSPORTER"/>
    <property type="match status" value="1"/>
</dbReference>
<evidence type="ECO:0000256" key="4">
    <source>
        <dbReference type="ARBA" id="ARBA00022989"/>
    </source>
</evidence>
<feature type="transmembrane region" description="Helical" evidence="6">
    <location>
        <begin position="228"/>
        <end position="247"/>
    </location>
</feature>
<dbReference type="Pfam" id="PF00892">
    <property type="entry name" value="EamA"/>
    <property type="match status" value="2"/>
</dbReference>
<dbReference type="PANTHER" id="PTHR32322:SF18">
    <property type="entry name" value="S-ADENOSYLMETHIONINE_S-ADENOSYLHOMOCYSTEINE TRANSPORTER"/>
    <property type="match status" value="1"/>
</dbReference>
<feature type="transmembrane region" description="Helical" evidence="6">
    <location>
        <begin position="7"/>
        <end position="27"/>
    </location>
</feature>
<feature type="transmembrane region" description="Helical" evidence="6">
    <location>
        <begin position="128"/>
        <end position="145"/>
    </location>
</feature>
<keyword evidence="5 6" id="KW-0472">Membrane</keyword>
<feature type="transmembrane region" description="Helical" evidence="6">
    <location>
        <begin position="196"/>
        <end position="216"/>
    </location>
</feature>
<sequence length="312" mass="32985">MSSLQTGLPWLAYLCLSASMTLVGSYVGLSKLLVTIFPVFLLAWLRFGIAAVAMASWTRRGADEAPLTRHDKGMLFLESFLGNFLFSICMLFGVALSSALAAGVIMAALPGVTALLSRIVLKEQIKKRVWAGIACAVGGIALVTLSKQSAVVEGGVENAGSYSVLGIALLIGAVFCEASYVVIGKKLSGKLSPKRISALINLWGLLLVTPFGVWQALRFDFGTVQPEIWGLLLFYALAASMWTVWLWMTGLKRVPAAQAGVFTVMLPISAAMVGVVFLGEQVSSVQAAAFGLALAGVVLATWPSKSSGQVLH</sequence>
<dbReference type="eggNOG" id="COG0697">
    <property type="taxonomic scope" value="Bacteria"/>
</dbReference>
<evidence type="ECO:0000313" key="8">
    <source>
        <dbReference type="EMBL" id="EYC49952.1"/>
    </source>
</evidence>
<name>A0A016XEF4_9BURK</name>
<keyword evidence="2" id="KW-1003">Cell membrane</keyword>
<dbReference type="InterPro" id="IPR050638">
    <property type="entry name" value="AA-Vitamin_Transporters"/>
</dbReference>
<feature type="domain" description="EamA" evidence="7">
    <location>
        <begin position="165"/>
        <end position="301"/>
    </location>
</feature>
<evidence type="ECO:0000313" key="9">
    <source>
        <dbReference type="Proteomes" id="UP000023268"/>
    </source>
</evidence>
<gene>
    <name evidence="8" type="ORF">AZ34_01900</name>
</gene>